<reference evidence="3" key="1">
    <citation type="journal article" date="2022" name="Int. J. Syst. Evol. Microbiol.">
        <title>Anaeromyxobacter oryzae sp. nov., Anaeromyxobacter diazotrophicus sp. nov. and Anaeromyxobacter paludicola sp. nov., isolated from paddy soils.</title>
        <authorList>
            <person name="Itoh H."/>
            <person name="Xu Z."/>
            <person name="Mise K."/>
            <person name="Masuda Y."/>
            <person name="Ushijima N."/>
            <person name="Hayakawa C."/>
            <person name="Shiratori Y."/>
            <person name="Senoo K."/>
        </authorList>
    </citation>
    <scope>NUCLEOTIDE SEQUENCE [LARGE SCALE GENOMIC DNA]</scope>
    <source>
        <strain evidence="3">Red232</strain>
    </source>
</reference>
<organism evidence="2 3">
    <name type="scientific">Anaeromyxobacter oryzae</name>
    <dbReference type="NCBI Taxonomy" id="2918170"/>
    <lineage>
        <taxon>Bacteria</taxon>
        <taxon>Pseudomonadati</taxon>
        <taxon>Myxococcota</taxon>
        <taxon>Myxococcia</taxon>
        <taxon>Myxococcales</taxon>
        <taxon>Cystobacterineae</taxon>
        <taxon>Anaeromyxobacteraceae</taxon>
        <taxon>Anaeromyxobacter</taxon>
    </lineage>
</organism>
<proteinExistence type="predicted"/>
<dbReference type="EMBL" id="AP025591">
    <property type="protein sequence ID" value="BDG06380.1"/>
    <property type="molecule type" value="Genomic_DNA"/>
</dbReference>
<evidence type="ECO:0000313" key="2">
    <source>
        <dbReference type="EMBL" id="BDG06380.1"/>
    </source>
</evidence>
<accession>A0ABN6MZK2</accession>
<dbReference type="Proteomes" id="UP001162891">
    <property type="component" value="Chromosome"/>
</dbReference>
<keyword evidence="3" id="KW-1185">Reference proteome</keyword>
<feature type="region of interest" description="Disordered" evidence="1">
    <location>
        <begin position="50"/>
        <end position="76"/>
    </location>
</feature>
<evidence type="ECO:0000313" key="3">
    <source>
        <dbReference type="Proteomes" id="UP001162891"/>
    </source>
</evidence>
<gene>
    <name evidence="2" type="ORF">AMOR_53760</name>
</gene>
<evidence type="ECO:0000256" key="1">
    <source>
        <dbReference type="SAM" id="MobiDB-lite"/>
    </source>
</evidence>
<name>A0ABN6MZK2_9BACT</name>
<sequence>MVPGMLDVKGTKILAKSLFKELRGNGYSTNQILSLSTELIDLVTQDLKGDHEGEVQDAPPPAVLDDKAKEGWRAAL</sequence>
<protein>
    <submittedName>
        <fullName evidence="2">Uncharacterized protein</fullName>
    </submittedName>
</protein>
<feature type="compositionally biased region" description="Basic and acidic residues" evidence="1">
    <location>
        <begin position="64"/>
        <end position="76"/>
    </location>
</feature>